<keyword evidence="2" id="KW-0472">Membrane</keyword>
<feature type="region of interest" description="Disordered" evidence="1">
    <location>
        <begin position="120"/>
        <end position="177"/>
    </location>
</feature>
<keyword evidence="4" id="KW-1185">Reference proteome</keyword>
<dbReference type="AlphaFoldDB" id="A0AAV9Z891"/>
<feature type="compositionally biased region" description="Basic and acidic residues" evidence="1">
    <location>
        <begin position="130"/>
        <end position="141"/>
    </location>
</feature>
<organism evidence="3 4">
    <name type="scientific">Favolaschia claudopus</name>
    <dbReference type="NCBI Taxonomy" id="2862362"/>
    <lineage>
        <taxon>Eukaryota</taxon>
        <taxon>Fungi</taxon>
        <taxon>Dikarya</taxon>
        <taxon>Basidiomycota</taxon>
        <taxon>Agaricomycotina</taxon>
        <taxon>Agaricomycetes</taxon>
        <taxon>Agaricomycetidae</taxon>
        <taxon>Agaricales</taxon>
        <taxon>Marasmiineae</taxon>
        <taxon>Mycenaceae</taxon>
        <taxon>Favolaschia</taxon>
    </lineage>
</organism>
<dbReference type="Proteomes" id="UP001362999">
    <property type="component" value="Unassembled WGS sequence"/>
</dbReference>
<evidence type="ECO:0000256" key="1">
    <source>
        <dbReference type="SAM" id="MobiDB-lite"/>
    </source>
</evidence>
<proteinExistence type="predicted"/>
<dbReference type="PROSITE" id="PS51257">
    <property type="entry name" value="PROKAR_LIPOPROTEIN"/>
    <property type="match status" value="1"/>
</dbReference>
<accession>A0AAV9Z891</accession>
<feature type="transmembrane region" description="Helical" evidence="2">
    <location>
        <begin position="21"/>
        <end position="49"/>
    </location>
</feature>
<name>A0AAV9Z891_9AGAR</name>
<dbReference type="EMBL" id="JAWWNJ010000184">
    <property type="protein sequence ID" value="KAK6974437.1"/>
    <property type="molecule type" value="Genomic_DNA"/>
</dbReference>
<protein>
    <submittedName>
        <fullName evidence="3">Uncharacterized protein</fullName>
    </submittedName>
</protein>
<comment type="caution">
    <text evidence="3">The sequence shown here is derived from an EMBL/GenBank/DDBJ whole genome shotgun (WGS) entry which is preliminary data.</text>
</comment>
<evidence type="ECO:0000313" key="3">
    <source>
        <dbReference type="EMBL" id="KAK6974437.1"/>
    </source>
</evidence>
<evidence type="ECO:0000256" key="2">
    <source>
        <dbReference type="SAM" id="Phobius"/>
    </source>
</evidence>
<keyword evidence="2" id="KW-1133">Transmembrane helix</keyword>
<reference evidence="3 4" key="1">
    <citation type="journal article" date="2024" name="J Genomics">
        <title>Draft genome sequencing and assembly of Favolaschia claudopus CIRM-BRFM 2984 isolated from oak limbs.</title>
        <authorList>
            <person name="Navarro D."/>
            <person name="Drula E."/>
            <person name="Chaduli D."/>
            <person name="Cazenave R."/>
            <person name="Ahrendt S."/>
            <person name="Wang J."/>
            <person name="Lipzen A."/>
            <person name="Daum C."/>
            <person name="Barry K."/>
            <person name="Grigoriev I.V."/>
            <person name="Favel A."/>
            <person name="Rosso M.N."/>
            <person name="Martin F."/>
        </authorList>
    </citation>
    <scope>NUCLEOTIDE SEQUENCE [LARGE SCALE GENOMIC DNA]</scope>
    <source>
        <strain evidence="3 4">CIRM-BRFM 2984</strain>
    </source>
</reference>
<gene>
    <name evidence="3" type="ORF">R3P38DRAFT_2811994</name>
</gene>
<keyword evidence="2" id="KW-0812">Transmembrane</keyword>
<evidence type="ECO:0000313" key="4">
    <source>
        <dbReference type="Proteomes" id="UP001362999"/>
    </source>
</evidence>
<sequence>MCEIHERGLTLSLKKIEKFKPLYNLGAAFSCGLAAGAWVALVWASLFWVHPRASHRPTPWAPAVQVCHRPLQGFRVAAAEWGNGFILTHPIAPRPGRRRFKFVTALACARPVHLHKDPRVFQTGTPLQGQKEEEMAPREEGGGGGGGEGGVESLSRNMTTRRTRADDADVPASNVKYKSTPRSLTLSVGGHTDVGF</sequence>